<reference evidence="1 2" key="1">
    <citation type="submission" date="2021-04" db="EMBL/GenBank/DDBJ databases">
        <authorList>
            <person name="Bliznina A."/>
        </authorList>
    </citation>
    <scope>NUCLEOTIDE SEQUENCE [LARGE SCALE GENOMIC DNA]</scope>
</reference>
<accession>A0ABN7SMX1</accession>
<evidence type="ECO:0000313" key="1">
    <source>
        <dbReference type="EMBL" id="CAG5104461.1"/>
    </source>
</evidence>
<proteinExistence type="predicted"/>
<name>A0ABN7SMX1_OIKDI</name>
<organism evidence="1 2">
    <name type="scientific">Oikopleura dioica</name>
    <name type="common">Tunicate</name>
    <dbReference type="NCBI Taxonomy" id="34765"/>
    <lineage>
        <taxon>Eukaryota</taxon>
        <taxon>Metazoa</taxon>
        <taxon>Chordata</taxon>
        <taxon>Tunicata</taxon>
        <taxon>Appendicularia</taxon>
        <taxon>Copelata</taxon>
        <taxon>Oikopleuridae</taxon>
        <taxon>Oikopleura</taxon>
    </lineage>
</organism>
<sequence>MAWQRYAAGYVSGCTRNDVFNETQSDRVINETIVNFSGDVLLDAGQSGTSGTYRVSEFDVSDKLDFDDHYCFGTNSEIFVVNEPFIHRGEGCCTTDLTDDDGNSVASANYTIEAKVNDIFNDSPTVYRIPNRWNIMFGCNNQQFNLAPVDNNGDSVRCRWATSDEAGGMARVNGRFDSLVLDEENCIITYVPGQNASPGTQPIAIQIEDFDSDGNMRSSIPVQLRANIWFPAADFPAYCDGRPSFKGNTPNQGRSIGIWHKINILFTASYTWNNEERFDIDRIVYSLPPGMTCLGVNKFTGDSYCSWEPDDDLWSERSTELCAIAYDPMNRNSDQVCVTLYLDFRTVTNLPECNVCSGAGLTTAQTYADCKSSMALQSCIGLGPGDICGVEVRMDRGEVTQLDIRCFNELQCLRSLNNNFMAPFMWQSTCRPEHKLQTRRFGQSTCYGCLRACGNREPCFDPTTASFNLDALPRIAWTDVNYMNPNY</sequence>
<keyword evidence="2" id="KW-1185">Reference proteome</keyword>
<protein>
    <submittedName>
        <fullName evidence="1">Oidioi.mRNA.OKI2018_I69.chr1.g1265.t1.cds</fullName>
    </submittedName>
</protein>
<evidence type="ECO:0000313" key="2">
    <source>
        <dbReference type="Proteomes" id="UP001158576"/>
    </source>
</evidence>
<gene>
    <name evidence="1" type="ORF">OKIOD_LOCUS10030</name>
</gene>
<dbReference type="Proteomes" id="UP001158576">
    <property type="component" value="Chromosome 1"/>
</dbReference>
<dbReference type="EMBL" id="OU015566">
    <property type="protein sequence ID" value="CAG5104461.1"/>
    <property type="molecule type" value="Genomic_DNA"/>
</dbReference>